<keyword evidence="4" id="KW-0645">Protease</keyword>
<dbReference type="Proteomes" id="UP000494252">
    <property type="component" value="Unassembled WGS sequence"/>
</dbReference>
<keyword evidence="2" id="KW-0472">Membrane</keyword>
<name>A0A6J5FNV2_9BURK</name>
<dbReference type="EMBL" id="CADIKI010000003">
    <property type="protein sequence ID" value="CAB3782403.1"/>
    <property type="molecule type" value="Genomic_DNA"/>
</dbReference>
<protein>
    <submittedName>
        <fullName evidence="4">D-aminopeptidase</fullName>
        <ecNumber evidence="4">3.4.11.19</ecNumber>
    </submittedName>
</protein>
<keyword evidence="4" id="KW-0378">Hydrolase</keyword>
<keyword evidence="5" id="KW-1185">Reference proteome</keyword>
<dbReference type="InterPro" id="IPR012338">
    <property type="entry name" value="Beta-lactam/transpept-like"/>
</dbReference>
<dbReference type="PANTHER" id="PTHR46825:SF11">
    <property type="entry name" value="PENICILLIN-BINDING PROTEIN 4"/>
    <property type="match status" value="1"/>
</dbReference>
<dbReference type="EC" id="3.4.11.19" evidence="4"/>
<dbReference type="GO" id="GO:0004177">
    <property type="term" value="F:aminopeptidase activity"/>
    <property type="evidence" value="ECO:0007669"/>
    <property type="project" value="UniProtKB-KW"/>
</dbReference>
<evidence type="ECO:0000313" key="4">
    <source>
        <dbReference type="EMBL" id="CAB3782403.1"/>
    </source>
</evidence>
<sequence length="464" mass="51093">MDKNTQAAAPDSIGQKITELLAAINSNDRLAVRAFLDENVVSPPASQKYPARNDLEWLLGLFRITQGVDLLSVAEDTSNSTVVVTVEDRVYAGWHEIRLIMESGGSGRIFEMTARPTLTRNATRTQLATTDLAEQALELCVKGFNAGVFSGAVLIAHGGEVLFEYACGHANKRFHINNGPDTKFNLGSANKMFTAVALAQLTETGQLSFEDSLDNYLSDEWLPASVSSRVKIRHLLTHTSGLGSYFNETFFKTSRDLFRSIDDFKVLVRDDSLAFEPGSEFLYSNSGMLLAGAVIERVTGADYFSYVRDRIFVPCGMFDTDCYDIDDPIENLAMGYVPTSQNRSGWRENIFTHVAKGGPAGGGFSTVRDLHRFATSLLSDRLISRKTRDLLWRDHIGAQYGYGFFVCGEGSDLKVGHAGGFPGISADFEIQLNGGFVTVVLSNYDLGALELSRRLHELVDQIHF</sequence>
<evidence type="ECO:0000256" key="1">
    <source>
        <dbReference type="ARBA" id="ARBA00004370"/>
    </source>
</evidence>
<organism evidence="4 5">
    <name type="scientific">Paraburkholderia fynbosensis</name>
    <dbReference type="NCBI Taxonomy" id="1200993"/>
    <lineage>
        <taxon>Bacteria</taxon>
        <taxon>Pseudomonadati</taxon>
        <taxon>Pseudomonadota</taxon>
        <taxon>Betaproteobacteria</taxon>
        <taxon>Burkholderiales</taxon>
        <taxon>Burkholderiaceae</taxon>
        <taxon>Paraburkholderia</taxon>
    </lineage>
</organism>
<proteinExistence type="predicted"/>
<dbReference type="InterPro" id="IPR050491">
    <property type="entry name" value="AmpC-like"/>
</dbReference>
<evidence type="ECO:0000256" key="2">
    <source>
        <dbReference type="ARBA" id="ARBA00023136"/>
    </source>
</evidence>
<dbReference type="Pfam" id="PF00144">
    <property type="entry name" value="Beta-lactamase"/>
    <property type="match status" value="1"/>
</dbReference>
<dbReference type="PANTHER" id="PTHR46825">
    <property type="entry name" value="D-ALANYL-D-ALANINE-CARBOXYPEPTIDASE/ENDOPEPTIDASE AMPH"/>
    <property type="match status" value="1"/>
</dbReference>
<dbReference type="AlphaFoldDB" id="A0A6J5FNV2"/>
<reference evidence="4 5" key="1">
    <citation type="submission" date="2020-04" db="EMBL/GenBank/DDBJ databases">
        <authorList>
            <person name="De Canck E."/>
        </authorList>
    </citation>
    <scope>NUCLEOTIDE SEQUENCE [LARGE SCALE GENOMIC DNA]</scope>
    <source>
        <strain evidence="4 5">LMG 27177</strain>
    </source>
</reference>
<dbReference type="InterPro" id="IPR001466">
    <property type="entry name" value="Beta-lactam-related"/>
</dbReference>
<keyword evidence="4" id="KW-0031">Aminopeptidase</keyword>
<dbReference type="GO" id="GO:0016020">
    <property type="term" value="C:membrane"/>
    <property type="evidence" value="ECO:0007669"/>
    <property type="project" value="UniProtKB-SubCell"/>
</dbReference>
<accession>A0A6J5FNV2</accession>
<dbReference type="SUPFAM" id="SSF56601">
    <property type="entry name" value="beta-lactamase/transpeptidase-like"/>
    <property type="match status" value="1"/>
</dbReference>
<dbReference type="Gene3D" id="3.40.710.10">
    <property type="entry name" value="DD-peptidase/beta-lactamase superfamily"/>
    <property type="match status" value="1"/>
</dbReference>
<evidence type="ECO:0000259" key="3">
    <source>
        <dbReference type="Pfam" id="PF00144"/>
    </source>
</evidence>
<gene>
    <name evidence="4" type="primary">dap_1</name>
    <name evidence="4" type="ORF">LMG27177_01240</name>
</gene>
<feature type="domain" description="Beta-lactamase-related" evidence="3">
    <location>
        <begin position="141"/>
        <end position="446"/>
    </location>
</feature>
<dbReference type="RefSeq" id="WP_175158571.1">
    <property type="nucleotide sequence ID" value="NZ_CADIKI010000003.1"/>
</dbReference>
<evidence type="ECO:0000313" key="5">
    <source>
        <dbReference type="Proteomes" id="UP000494252"/>
    </source>
</evidence>
<comment type="subcellular location">
    <subcellularLocation>
        <location evidence="1">Membrane</location>
    </subcellularLocation>
</comment>